<comment type="caution">
    <text evidence="1">The sequence shown here is derived from an EMBL/GenBank/DDBJ whole genome shotgun (WGS) entry which is preliminary data.</text>
</comment>
<evidence type="ECO:0000313" key="2">
    <source>
        <dbReference type="Proteomes" id="UP001501570"/>
    </source>
</evidence>
<proteinExistence type="predicted"/>
<protein>
    <recommendedName>
        <fullName evidence="3">IclR-ED domain-containing protein</fullName>
    </recommendedName>
</protein>
<accession>A0ABP9SMR5</accession>
<dbReference type="Proteomes" id="UP001501570">
    <property type="component" value="Unassembled WGS sequence"/>
</dbReference>
<name>A0ABP9SMR5_9ACTN</name>
<gene>
    <name evidence="1" type="ORF">GCM10023322_70500</name>
</gene>
<evidence type="ECO:0008006" key="3">
    <source>
        <dbReference type="Google" id="ProtNLM"/>
    </source>
</evidence>
<evidence type="ECO:0000313" key="1">
    <source>
        <dbReference type="EMBL" id="GAA5198010.1"/>
    </source>
</evidence>
<reference evidence="2" key="1">
    <citation type="journal article" date="2019" name="Int. J. Syst. Evol. Microbiol.">
        <title>The Global Catalogue of Microorganisms (GCM) 10K type strain sequencing project: providing services to taxonomists for standard genome sequencing and annotation.</title>
        <authorList>
            <consortium name="The Broad Institute Genomics Platform"/>
            <consortium name="The Broad Institute Genome Sequencing Center for Infectious Disease"/>
            <person name="Wu L."/>
            <person name="Ma J."/>
        </authorList>
    </citation>
    <scope>NUCLEOTIDE SEQUENCE [LARGE SCALE GENOMIC DNA]</scope>
    <source>
        <strain evidence="2">JCM 18304</strain>
    </source>
</reference>
<sequence>MALAVVEPSWTHCTSPTGRAPGTGSIRARAGLAILAGRRGESGWVETTGQLQAGAYGIAAPVIGVPGLEASVGVVALAALDAPVVGPAVIAAAAATSRALAPGQA</sequence>
<keyword evidence="2" id="KW-1185">Reference proteome</keyword>
<organism evidence="1 2">
    <name type="scientific">Rugosimonospora acidiphila</name>
    <dbReference type="NCBI Taxonomy" id="556531"/>
    <lineage>
        <taxon>Bacteria</taxon>
        <taxon>Bacillati</taxon>
        <taxon>Actinomycetota</taxon>
        <taxon>Actinomycetes</taxon>
        <taxon>Micromonosporales</taxon>
        <taxon>Micromonosporaceae</taxon>
        <taxon>Rugosimonospora</taxon>
    </lineage>
</organism>
<dbReference type="EMBL" id="BAABJQ010000031">
    <property type="protein sequence ID" value="GAA5198010.1"/>
    <property type="molecule type" value="Genomic_DNA"/>
</dbReference>